<dbReference type="Proteomes" id="UP000308600">
    <property type="component" value="Unassembled WGS sequence"/>
</dbReference>
<accession>A0ACD3AE82</accession>
<proteinExistence type="predicted"/>
<sequence length="106" mass="10567">MRTTAKFFSTAIFFALVSSGQTRVVLSREVADAPDNGGIGDSSRTAVDCYQSLETCRAKEAMSVAATDAAGAAEGIPLLGGLLGGLLGPNGLLGGLLGPLLGDGPL</sequence>
<evidence type="ECO:0000313" key="1">
    <source>
        <dbReference type="EMBL" id="TFK63836.1"/>
    </source>
</evidence>
<gene>
    <name evidence="1" type="ORF">BDN72DRAFT_902074</name>
</gene>
<name>A0ACD3AE82_9AGAR</name>
<reference evidence="1 2" key="1">
    <citation type="journal article" date="2019" name="Nat. Ecol. Evol.">
        <title>Megaphylogeny resolves global patterns of mushroom evolution.</title>
        <authorList>
            <person name="Varga T."/>
            <person name="Krizsan K."/>
            <person name="Foldi C."/>
            <person name="Dima B."/>
            <person name="Sanchez-Garcia M."/>
            <person name="Sanchez-Ramirez S."/>
            <person name="Szollosi G.J."/>
            <person name="Szarkandi J.G."/>
            <person name="Papp V."/>
            <person name="Albert L."/>
            <person name="Andreopoulos W."/>
            <person name="Angelini C."/>
            <person name="Antonin V."/>
            <person name="Barry K.W."/>
            <person name="Bougher N.L."/>
            <person name="Buchanan P."/>
            <person name="Buyck B."/>
            <person name="Bense V."/>
            <person name="Catcheside P."/>
            <person name="Chovatia M."/>
            <person name="Cooper J."/>
            <person name="Damon W."/>
            <person name="Desjardin D."/>
            <person name="Finy P."/>
            <person name="Geml J."/>
            <person name="Haridas S."/>
            <person name="Hughes K."/>
            <person name="Justo A."/>
            <person name="Karasinski D."/>
            <person name="Kautmanova I."/>
            <person name="Kiss B."/>
            <person name="Kocsube S."/>
            <person name="Kotiranta H."/>
            <person name="LaButti K.M."/>
            <person name="Lechner B.E."/>
            <person name="Liimatainen K."/>
            <person name="Lipzen A."/>
            <person name="Lukacs Z."/>
            <person name="Mihaltcheva S."/>
            <person name="Morgado L.N."/>
            <person name="Niskanen T."/>
            <person name="Noordeloos M.E."/>
            <person name="Ohm R.A."/>
            <person name="Ortiz-Santana B."/>
            <person name="Ovrebo C."/>
            <person name="Racz N."/>
            <person name="Riley R."/>
            <person name="Savchenko A."/>
            <person name="Shiryaev A."/>
            <person name="Soop K."/>
            <person name="Spirin V."/>
            <person name="Szebenyi C."/>
            <person name="Tomsovsky M."/>
            <person name="Tulloss R.E."/>
            <person name="Uehling J."/>
            <person name="Grigoriev I.V."/>
            <person name="Vagvolgyi C."/>
            <person name="Papp T."/>
            <person name="Martin F.M."/>
            <person name="Miettinen O."/>
            <person name="Hibbett D.S."/>
            <person name="Nagy L.G."/>
        </authorList>
    </citation>
    <scope>NUCLEOTIDE SEQUENCE [LARGE SCALE GENOMIC DNA]</scope>
    <source>
        <strain evidence="1 2">NL-1719</strain>
    </source>
</reference>
<organism evidence="1 2">
    <name type="scientific">Pluteus cervinus</name>
    <dbReference type="NCBI Taxonomy" id="181527"/>
    <lineage>
        <taxon>Eukaryota</taxon>
        <taxon>Fungi</taxon>
        <taxon>Dikarya</taxon>
        <taxon>Basidiomycota</taxon>
        <taxon>Agaricomycotina</taxon>
        <taxon>Agaricomycetes</taxon>
        <taxon>Agaricomycetidae</taxon>
        <taxon>Agaricales</taxon>
        <taxon>Pluteineae</taxon>
        <taxon>Pluteaceae</taxon>
        <taxon>Pluteus</taxon>
    </lineage>
</organism>
<keyword evidence="2" id="KW-1185">Reference proteome</keyword>
<protein>
    <submittedName>
        <fullName evidence="1">Uncharacterized protein</fullName>
    </submittedName>
</protein>
<evidence type="ECO:0000313" key="2">
    <source>
        <dbReference type="Proteomes" id="UP000308600"/>
    </source>
</evidence>
<dbReference type="EMBL" id="ML208502">
    <property type="protein sequence ID" value="TFK63836.1"/>
    <property type="molecule type" value="Genomic_DNA"/>
</dbReference>